<keyword evidence="3" id="KW-1185">Reference proteome</keyword>
<evidence type="ECO:0000313" key="2">
    <source>
        <dbReference type="EMBL" id="MBB3166323.1"/>
    </source>
</evidence>
<evidence type="ECO:0000256" key="1">
    <source>
        <dbReference type="SAM" id="MobiDB-lite"/>
    </source>
</evidence>
<sequence length="44" mass="4989">MELEQALAVFGTEFARTAPDDRVTLYEDENSRPPGDLHTKPRIT</sequence>
<protein>
    <recommendedName>
        <fullName evidence="4">Transposase</fullName>
    </recommendedName>
</protein>
<comment type="caution">
    <text evidence="2">The sequence shown here is derived from an EMBL/GenBank/DDBJ whole genome shotgun (WGS) entry which is preliminary data.</text>
</comment>
<feature type="region of interest" description="Disordered" evidence="1">
    <location>
        <begin position="21"/>
        <end position="44"/>
    </location>
</feature>
<dbReference type="EMBL" id="JACHXX010000016">
    <property type="protein sequence ID" value="MBB3166323.1"/>
    <property type="molecule type" value="Genomic_DNA"/>
</dbReference>
<organism evidence="2 3">
    <name type="scientific">Rhizobium laguerreae</name>
    <dbReference type="NCBI Taxonomy" id="1076926"/>
    <lineage>
        <taxon>Bacteria</taxon>
        <taxon>Pseudomonadati</taxon>
        <taxon>Pseudomonadota</taxon>
        <taxon>Alphaproteobacteria</taxon>
        <taxon>Hyphomicrobiales</taxon>
        <taxon>Rhizobiaceae</taxon>
        <taxon>Rhizobium/Agrobacterium group</taxon>
        <taxon>Rhizobium</taxon>
    </lineage>
</organism>
<evidence type="ECO:0008006" key="4">
    <source>
        <dbReference type="Google" id="ProtNLM"/>
    </source>
</evidence>
<name>A0ABR6GLG2_9HYPH</name>
<accession>A0ABR6GLG2</accession>
<gene>
    <name evidence="2" type="ORF">FHS25_006840</name>
</gene>
<evidence type="ECO:0000313" key="3">
    <source>
        <dbReference type="Proteomes" id="UP000542811"/>
    </source>
</evidence>
<reference evidence="2 3" key="1">
    <citation type="submission" date="2020-08" db="EMBL/GenBank/DDBJ databases">
        <title>Genomic Encyclopedia of Type Strains, Phase III (KMG-III): the genomes of soil and plant-associated and newly described type strains.</title>
        <authorList>
            <person name="Whitman W."/>
        </authorList>
    </citation>
    <scope>NUCLEOTIDE SEQUENCE [LARGE SCALE GENOMIC DNA]</scope>
    <source>
        <strain evidence="2 3">CECT 8280</strain>
    </source>
</reference>
<dbReference type="Proteomes" id="UP000542811">
    <property type="component" value="Unassembled WGS sequence"/>
</dbReference>
<proteinExistence type="predicted"/>